<comment type="caution">
    <text evidence="2">The sequence shown here is derived from an EMBL/GenBank/DDBJ whole genome shotgun (WGS) entry which is preliminary data.</text>
</comment>
<keyword evidence="1" id="KW-0812">Transmembrane</keyword>
<keyword evidence="3" id="KW-1185">Reference proteome</keyword>
<evidence type="ECO:0000313" key="2">
    <source>
        <dbReference type="EMBL" id="KAA8902458.1"/>
    </source>
</evidence>
<dbReference type="AlphaFoldDB" id="A0A5J5ESM5"/>
<sequence length="114" mass="12880">MEIMHLHRRDYCGVLLFFFFFSFFFLLFCYPFLPRVSDCSRYSAPARRRSAPSSLSLPPHSLVLSLHVRYCISYLTPSTCLSASLFAISLASLSGRSVCKQPAAIDIEGCQREG</sequence>
<proteinExistence type="predicted"/>
<evidence type="ECO:0000256" key="1">
    <source>
        <dbReference type="SAM" id="Phobius"/>
    </source>
</evidence>
<feature type="transmembrane region" description="Helical" evidence="1">
    <location>
        <begin position="12"/>
        <end position="33"/>
    </location>
</feature>
<dbReference type="EMBL" id="VXIS01000132">
    <property type="protein sequence ID" value="KAA8902458.1"/>
    <property type="molecule type" value="Genomic_DNA"/>
</dbReference>
<organism evidence="2 3">
    <name type="scientific">Sphaerosporella brunnea</name>
    <dbReference type="NCBI Taxonomy" id="1250544"/>
    <lineage>
        <taxon>Eukaryota</taxon>
        <taxon>Fungi</taxon>
        <taxon>Dikarya</taxon>
        <taxon>Ascomycota</taxon>
        <taxon>Pezizomycotina</taxon>
        <taxon>Pezizomycetes</taxon>
        <taxon>Pezizales</taxon>
        <taxon>Pyronemataceae</taxon>
        <taxon>Sphaerosporella</taxon>
    </lineage>
</organism>
<protein>
    <recommendedName>
        <fullName evidence="4">Transmembrane protein</fullName>
    </recommendedName>
</protein>
<keyword evidence="1" id="KW-1133">Transmembrane helix</keyword>
<gene>
    <name evidence="2" type="ORF">FN846DRAFT_86117</name>
</gene>
<reference evidence="2 3" key="1">
    <citation type="submission" date="2019-09" db="EMBL/GenBank/DDBJ databases">
        <title>Draft genome of the ectomycorrhizal ascomycete Sphaerosporella brunnea.</title>
        <authorList>
            <consortium name="DOE Joint Genome Institute"/>
            <person name="Benucci G.M."/>
            <person name="Marozzi G."/>
            <person name="Antonielli L."/>
            <person name="Sanchez S."/>
            <person name="Marco P."/>
            <person name="Wang X."/>
            <person name="Falini L.B."/>
            <person name="Barry K."/>
            <person name="Haridas S."/>
            <person name="Lipzen A."/>
            <person name="Labutti K."/>
            <person name="Grigoriev I.V."/>
            <person name="Murat C."/>
            <person name="Martin F."/>
            <person name="Albertini E."/>
            <person name="Donnini D."/>
            <person name="Bonito G."/>
        </authorList>
    </citation>
    <scope>NUCLEOTIDE SEQUENCE [LARGE SCALE GENOMIC DNA]</scope>
    <source>
        <strain evidence="2 3">Sb_GMNB300</strain>
    </source>
</reference>
<name>A0A5J5ESM5_9PEZI</name>
<keyword evidence="1" id="KW-0472">Membrane</keyword>
<dbReference type="InParanoid" id="A0A5J5ESM5"/>
<dbReference type="Proteomes" id="UP000326924">
    <property type="component" value="Unassembled WGS sequence"/>
</dbReference>
<evidence type="ECO:0000313" key="3">
    <source>
        <dbReference type="Proteomes" id="UP000326924"/>
    </source>
</evidence>
<accession>A0A5J5ESM5</accession>
<evidence type="ECO:0008006" key="4">
    <source>
        <dbReference type="Google" id="ProtNLM"/>
    </source>
</evidence>